<dbReference type="PANTHER" id="PTHR23507:SF1">
    <property type="entry name" value="FI18259P1-RELATED"/>
    <property type="match status" value="1"/>
</dbReference>
<feature type="region of interest" description="Disordered" evidence="5">
    <location>
        <begin position="1"/>
        <end position="24"/>
    </location>
</feature>
<keyword evidence="3 6" id="KW-1133">Transmembrane helix</keyword>
<feature type="transmembrane region" description="Helical" evidence="6">
    <location>
        <begin position="448"/>
        <end position="467"/>
    </location>
</feature>
<dbReference type="Proteomes" id="UP000054481">
    <property type="component" value="Unassembled WGS sequence"/>
</dbReference>
<feature type="transmembrane region" description="Helical" evidence="6">
    <location>
        <begin position="155"/>
        <end position="177"/>
    </location>
</feature>
<comment type="subcellular location">
    <subcellularLocation>
        <location evidence="1">Membrane</location>
        <topology evidence="1">Multi-pass membrane protein</topology>
    </subcellularLocation>
</comment>
<evidence type="ECO:0000256" key="6">
    <source>
        <dbReference type="SAM" id="Phobius"/>
    </source>
</evidence>
<sequence length="514" mass="55098">MKETTPLVRKQPAHVEAPVSPPCRGRSPKSIIFLLSVVVFFMSCSDSLSGVPSTRLLENNICRLYGVRDVTSAPIDERLCKTDELQSELAYMTGLLGTLEAMVGLLVAFPYGTLSDAIGRKPILLLSFAGFALSSAWTALVLAREQTIPAHTILFSPAFLFIGGGRCVTASALYSAVADVTTEENRATGFLTISFGSLLGSFVGPLLSSSLMQISSPWIPYLMSFAMILVGAFIMLFVPETLHLGSTSTSKEKQSYRVRHLYRYIAQLKESLDILRQPALAILLIVFLAPLPMSTATGQFLVRYISKRFDWSLAAAGYLLSVRGMVNMLLLLAILPYLSTVLRSRGRDGVAKDRTLAQLSAIAMAIGCLLMAGPNIFIVIGGLIVNTLGDGLAPLCRSVAASLVNFEHTAKLQTLIGIIELTSSLFAGPSLASLLSVGMDLQGPWLGLPYMGLAVFLSVMTFPLFLYTVPQSNGSPSATSDSDSPFPCLQDLNGDLCSLGSRCPHHAALSDSPV</sequence>
<feature type="transmembrane region" description="Helical" evidence="6">
    <location>
        <begin position="123"/>
        <end position="143"/>
    </location>
</feature>
<protein>
    <recommendedName>
        <fullName evidence="7">Major facilitator superfamily (MFS) profile domain-containing protein</fullName>
    </recommendedName>
</protein>
<feature type="transmembrane region" description="Helical" evidence="6">
    <location>
        <begin position="189"/>
        <end position="212"/>
    </location>
</feature>
<dbReference type="AlphaFoldDB" id="A0A0F8A2J4"/>
<keyword evidence="4 6" id="KW-0472">Membrane</keyword>
<dbReference type="GO" id="GO:0022857">
    <property type="term" value="F:transmembrane transporter activity"/>
    <property type="evidence" value="ECO:0007669"/>
    <property type="project" value="InterPro"/>
</dbReference>
<evidence type="ECO:0000256" key="4">
    <source>
        <dbReference type="ARBA" id="ARBA00023136"/>
    </source>
</evidence>
<dbReference type="EMBL" id="KQ030508">
    <property type="protein sequence ID" value="KJZ77052.1"/>
    <property type="molecule type" value="Genomic_DNA"/>
</dbReference>
<feature type="transmembrane region" description="Helical" evidence="6">
    <location>
        <begin position="279"/>
        <end position="301"/>
    </location>
</feature>
<evidence type="ECO:0000256" key="3">
    <source>
        <dbReference type="ARBA" id="ARBA00022989"/>
    </source>
</evidence>
<keyword evidence="2 6" id="KW-0812">Transmembrane</keyword>
<accession>A0A0F8A2J4</accession>
<feature type="transmembrane region" description="Helical" evidence="6">
    <location>
        <begin position="313"/>
        <end position="338"/>
    </location>
</feature>
<feature type="transmembrane region" description="Helical" evidence="6">
    <location>
        <begin position="89"/>
        <end position="111"/>
    </location>
</feature>
<feature type="transmembrane region" description="Helical" evidence="6">
    <location>
        <begin position="31"/>
        <end position="51"/>
    </location>
</feature>
<reference evidence="8 9" key="1">
    <citation type="journal article" date="2014" name="Genome Biol. Evol.">
        <title>Comparative genomics and transcriptomics analyses reveal divergent lifestyle features of nematode endoparasitic fungus Hirsutella minnesotensis.</title>
        <authorList>
            <person name="Lai Y."/>
            <person name="Liu K."/>
            <person name="Zhang X."/>
            <person name="Zhang X."/>
            <person name="Li K."/>
            <person name="Wang N."/>
            <person name="Shu C."/>
            <person name="Wu Y."/>
            <person name="Wang C."/>
            <person name="Bushley K.E."/>
            <person name="Xiang M."/>
            <person name="Liu X."/>
        </authorList>
    </citation>
    <scope>NUCLEOTIDE SEQUENCE [LARGE SCALE GENOMIC DNA]</scope>
    <source>
        <strain evidence="8 9">3608</strain>
    </source>
</reference>
<organism evidence="8 9">
    <name type="scientific">Hirsutella minnesotensis 3608</name>
    <dbReference type="NCBI Taxonomy" id="1043627"/>
    <lineage>
        <taxon>Eukaryota</taxon>
        <taxon>Fungi</taxon>
        <taxon>Dikarya</taxon>
        <taxon>Ascomycota</taxon>
        <taxon>Pezizomycotina</taxon>
        <taxon>Sordariomycetes</taxon>
        <taxon>Hypocreomycetidae</taxon>
        <taxon>Hypocreales</taxon>
        <taxon>Ophiocordycipitaceae</taxon>
        <taxon>Hirsutella</taxon>
    </lineage>
</organism>
<dbReference type="PANTHER" id="PTHR23507">
    <property type="entry name" value="ZGC:174356"/>
    <property type="match status" value="1"/>
</dbReference>
<evidence type="ECO:0000259" key="7">
    <source>
        <dbReference type="PROSITE" id="PS50850"/>
    </source>
</evidence>
<dbReference type="InterPro" id="IPR020846">
    <property type="entry name" value="MFS_dom"/>
</dbReference>
<dbReference type="Gene3D" id="1.20.1250.20">
    <property type="entry name" value="MFS general substrate transporter like domains"/>
    <property type="match status" value="1"/>
</dbReference>
<dbReference type="PROSITE" id="PS50850">
    <property type="entry name" value="MFS"/>
    <property type="match status" value="1"/>
</dbReference>
<name>A0A0F8A2J4_9HYPO</name>
<dbReference type="Pfam" id="PF07690">
    <property type="entry name" value="MFS_1"/>
    <property type="match status" value="1"/>
</dbReference>
<feature type="transmembrane region" description="Helical" evidence="6">
    <location>
        <begin position="218"/>
        <end position="238"/>
    </location>
</feature>
<feature type="domain" description="Major facilitator superfamily (MFS) profile" evidence="7">
    <location>
        <begin position="31"/>
        <end position="473"/>
    </location>
</feature>
<dbReference type="GO" id="GO:0016020">
    <property type="term" value="C:membrane"/>
    <property type="evidence" value="ECO:0007669"/>
    <property type="project" value="UniProtKB-SubCell"/>
</dbReference>
<gene>
    <name evidence="8" type="ORF">HIM_03373</name>
</gene>
<dbReference type="InterPro" id="IPR036259">
    <property type="entry name" value="MFS_trans_sf"/>
</dbReference>
<evidence type="ECO:0000313" key="8">
    <source>
        <dbReference type="EMBL" id="KJZ77052.1"/>
    </source>
</evidence>
<evidence type="ECO:0000313" key="9">
    <source>
        <dbReference type="Proteomes" id="UP000054481"/>
    </source>
</evidence>
<keyword evidence="9" id="KW-1185">Reference proteome</keyword>
<dbReference type="InterPro" id="IPR011701">
    <property type="entry name" value="MFS"/>
</dbReference>
<dbReference type="OrthoDB" id="3026777at2759"/>
<dbReference type="SUPFAM" id="SSF103473">
    <property type="entry name" value="MFS general substrate transporter"/>
    <property type="match status" value="1"/>
</dbReference>
<feature type="transmembrane region" description="Helical" evidence="6">
    <location>
        <begin position="359"/>
        <end position="385"/>
    </location>
</feature>
<proteinExistence type="predicted"/>
<evidence type="ECO:0000256" key="1">
    <source>
        <dbReference type="ARBA" id="ARBA00004141"/>
    </source>
</evidence>
<evidence type="ECO:0000256" key="2">
    <source>
        <dbReference type="ARBA" id="ARBA00022692"/>
    </source>
</evidence>
<evidence type="ECO:0000256" key="5">
    <source>
        <dbReference type="SAM" id="MobiDB-lite"/>
    </source>
</evidence>